<gene>
    <name evidence="1" type="ORF">SMTD_LOCUS11712</name>
</gene>
<keyword evidence="2" id="KW-1185">Reference proteome</keyword>
<proteinExistence type="predicted"/>
<dbReference type="EMBL" id="UZAL01031717">
    <property type="protein sequence ID" value="VDP58991.1"/>
    <property type="molecule type" value="Genomic_DNA"/>
</dbReference>
<organism evidence="1 2">
    <name type="scientific">Schistosoma mattheei</name>
    <dbReference type="NCBI Taxonomy" id="31246"/>
    <lineage>
        <taxon>Eukaryota</taxon>
        <taxon>Metazoa</taxon>
        <taxon>Spiralia</taxon>
        <taxon>Lophotrochozoa</taxon>
        <taxon>Platyhelminthes</taxon>
        <taxon>Trematoda</taxon>
        <taxon>Digenea</taxon>
        <taxon>Strigeidida</taxon>
        <taxon>Schistosomatoidea</taxon>
        <taxon>Schistosomatidae</taxon>
        <taxon>Schistosoma</taxon>
    </lineage>
</organism>
<name>A0A3P8EQB5_9TREM</name>
<evidence type="ECO:0000313" key="2">
    <source>
        <dbReference type="Proteomes" id="UP000269396"/>
    </source>
</evidence>
<reference evidence="1 2" key="1">
    <citation type="submission" date="2018-11" db="EMBL/GenBank/DDBJ databases">
        <authorList>
            <consortium name="Pathogen Informatics"/>
        </authorList>
    </citation>
    <scope>NUCLEOTIDE SEQUENCE [LARGE SCALE GENOMIC DNA]</scope>
    <source>
        <strain>Denwood</strain>
        <strain evidence="2">Zambia</strain>
    </source>
</reference>
<dbReference type="AlphaFoldDB" id="A0A3P8EQB5"/>
<sequence>MDIGVDLTRNGLDSHESLKTSLESCRLPEVAYMVLFSSAYNHCHKLRRIVIKTVII</sequence>
<protein>
    <submittedName>
        <fullName evidence="1">Uncharacterized protein</fullName>
    </submittedName>
</protein>
<evidence type="ECO:0000313" key="1">
    <source>
        <dbReference type="EMBL" id="VDP58991.1"/>
    </source>
</evidence>
<dbReference type="Proteomes" id="UP000269396">
    <property type="component" value="Unassembled WGS sequence"/>
</dbReference>
<accession>A0A3P8EQB5</accession>